<keyword evidence="3" id="KW-1185">Reference proteome</keyword>
<accession>A0AAF0XLC4</accession>
<proteinExistence type="predicted"/>
<sequence length="94" mass="10041">MAAIAARLAVRSARSSASRFASGIKPKSAPSPFRLPSLKPPSPPRILRSPVEMSFALESMLPFHTATSSALLTSMLSVSPRTLGWTIEDCNDDV</sequence>
<dbReference type="EMBL" id="CP093349">
    <property type="protein sequence ID" value="WOH09152.1"/>
    <property type="molecule type" value="Genomic_DNA"/>
</dbReference>
<evidence type="ECO:0008006" key="4">
    <source>
        <dbReference type="Google" id="ProtNLM"/>
    </source>
</evidence>
<reference evidence="2" key="1">
    <citation type="journal article" date="2016" name="Nat. Genet.">
        <title>A high-quality carrot genome assembly provides new insights into carotenoid accumulation and asterid genome evolution.</title>
        <authorList>
            <person name="Iorizzo M."/>
            <person name="Ellison S."/>
            <person name="Senalik D."/>
            <person name="Zeng P."/>
            <person name="Satapoomin P."/>
            <person name="Huang J."/>
            <person name="Bowman M."/>
            <person name="Iovene M."/>
            <person name="Sanseverino W."/>
            <person name="Cavagnaro P."/>
            <person name="Yildiz M."/>
            <person name="Macko-Podgorni A."/>
            <person name="Moranska E."/>
            <person name="Grzebelus E."/>
            <person name="Grzebelus D."/>
            <person name="Ashrafi H."/>
            <person name="Zheng Z."/>
            <person name="Cheng S."/>
            <person name="Spooner D."/>
            <person name="Van Deynze A."/>
            <person name="Simon P."/>
        </authorList>
    </citation>
    <scope>NUCLEOTIDE SEQUENCE</scope>
    <source>
        <tissue evidence="2">Leaf</tissue>
    </source>
</reference>
<evidence type="ECO:0000313" key="3">
    <source>
        <dbReference type="Proteomes" id="UP000077755"/>
    </source>
</evidence>
<protein>
    <recommendedName>
        <fullName evidence="4">Protein NUCLEAR FUSION DEFECTIVE 6, chloroplastic/mitochondrial-like</fullName>
    </recommendedName>
</protein>
<dbReference type="PANTHER" id="PTHR33156:SF59">
    <property type="entry name" value="PROTEIN NUCLEAR FUSION DEFECTIVE 6, CHLOROPLASTIC_MITOCHONDRIAL-LIKE"/>
    <property type="match status" value="1"/>
</dbReference>
<dbReference type="PANTHER" id="PTHR33156">
    <property type="entry name" value="OS02G0230000 PROTEIN"/>
    <property type="match status" value="1"/>
</dbReference>
<dbReference type="GO" id="GO:0005739">
    <property type="term" value="C:mitochondrion"/>
    <property type="evidence" value="ECO:0007669"/>
    <property type="project" value="TreeGrafter"/>
</dbReference>
<dbReference type="Proteomes" id="UP000077755">
    <property type="component" value="Chromosome 7"/>
</dbReference>
<dbReference type="AlphaFoldDB" id="A0AAF0XLC4"/>
<reference evidence="2" key="2">
    <citation type="submission" date="2022-03" db="EMBL/GenBank/DDBJ databases">
        <title>Draft title - Genomic analysis of global carrot germplasm unveils the trajectory of domestication and the origin of high carotenoid orange carrot.</title>
        <authorList>
            <person name="Iorizzo M."/>
            <person name="Ellison S."/>
            <person name="Senalik D."/>
            <person name="Macko-Podgorni A."/>
            <person name="Grzebelus D."/>
            <person name="Bostan H."/>
            <person name="Rolling W."/>
            <person name="Curaba J."/>
            <person name="Simon P."/>
        </authorList>
    </citation>
    <scope>NUCLEOTIDE SEQUENCE</scope>
    <source>
        <tissue evidence="2">Leaf</tissue>
    </source>
</reference>
<dbReference type="InterPro" id="IPR043459">
    <property type="entry name" value="NFD6/NOXY2-like"/>
</dbReference>
<dbReference type="KEGG" id="dcr:108193694"/>
<gene>
    <name evidence="2" type="ORF">DCAR_0728607</name>
</gene>
<feature type="region of interest" description="Disordered" evidence="1">
    <location>
        <begin position="20"/>
        <end position="43"/>
    </location>
</feature>
<organism evidence="2 3">
    <name type="scientific">Daucus carota subsp. sativus</name>
    <name type="common">Carrot</name>
    <dbReference type="NCBI Taxonomy" id="79200"/>
    <lineage>
        <taxon>Eukaryota</taxon>
        <taxon>Viridiplantae</taxon>
        <taxon>Streptophyta</taxon>
        <taxon>Embryophyta</taxon>
        <taxon>Tracheophyta</taxon>
        <taxon>Spermatophyta</taxon>
        <taxon>Magnoliopsida</taxon>
        <taxon>eudicotyledons</taxon>
        <taxon>Gunneridae</taxon>
        <taxon>Pentapetalae</taxon>
        <taxon>asterids</taxon>
        <taxon>campanulids</taxon>
        <taxon>Apiales</taxon>
        <taxon>Apiaceae</taxon>
        <taxon>Apioideae</taxon>
        <taxon>Scandiceae</taxon>
        <taxon>Daucinae</taxon>
        <taxon>Daucus</taxon>
        <taxon>Daucus sect. Daucus</taxon>
    </lineage>
</organism>
<evidence type="ECO:0000313" key="2">
    <source>
        <dbReference type="EMBL" id="WOH09152.1"/>
    </source>
</evidence>
<evidence type="ECO:0000256" key="1">
    <source>
        <dbReference type="SAM" id="MobiDB-lite"/>
    </source>
</evidence>
<name>A0AAF0XLC4_DAUCS</name>